<dbReference type="InterPro" id="IPR029070">
    <property type="entry name" value="Chitinase_insertion_sf"/>
</dbReference>
<dbReference type="Pfam" id="PF00704">
    <property type="entry name" value="Glyco_hydro_18"/>
    <property type="match status" value="1"/>
</dbReference>
<dbReference type="AlphaFoldDB" id="A0A137NWY6"/>
<dbReference type="SUPFAM" id="SSF54556">
    <property type="entry name" value="Chitinase insertion domain"/>
    <property type="match status" value="1"/>
</dbReference>
<dbReference type="InterPro" id="IPR001223">
    <property type="entry name" value="Glyco_hydro18_cat"/>
</dbReference>
<dbReference type="PANTHER" id="PTHR11177:SF392">
    <property type="entry name" value="HAP41P"/>
    <property type="match status" value="1"/>
</dbReference>
<keyword evidence="11" id="KW-1185">Reference proteome</keyword>
<dbReference type="GO" id="GO:0008061">
    <property type="term" value="F:chitin binding"/>
    <property type="evidence" value="ECO:0007669"/>
    <property type="project" value="InterPro"/>
</dbReference>
<keyword evidence="4" id="KW-0119">Carbohydrate metabolism</keyword>
<protein>
    <submittedName>
        <fullName evidence="10">Glycoside hydrolase family 18 protein</fullName>
    </submittedName>
</protein>
<evidence type="ECO:0000256" key="3">
    <source>
        <dbReference type="ARBA" id="ARBA00023024"/>
    </source>
</evidence>
<evidence type="ECO:0000313" key="11">
    <source>
        <dbReference type="Proteomes" id="UP000070444"/>
    </source>
</evidence>
<gene>
    <name evidence="10" type="ORF">CONCODRAFT_28574</name>
</gene>
<evidence type="ECO:0000313" key="10">
    <source>
        <dbReference type="EMBL" id="KXN67237.1"/>
    </source>
</evidence>
<evidence type="ECO:0000259" key="9">
    <source>
        <dbReference type="PROSITE" id="PS51910"/>
    </source>
</evidence>
<dbReference type="SMART" id="SM00636">
    <property type="entry name" value="Glyco_18"/>
    <property type="match status" value="1"/>
</dbReference>
<dbReference type="InterPro" id="IPR017853">
    <property type="entry name" value="GH"/>
</dbReference>
<dbReference type="InterPro" id="IPR050314">
    <property type="entry name" value="Glycosyl_Hydrlase_18"/>
</dbReference>
<comment type="similarity">
    <text evidence="8">Belongs to the glycosyl hydrolase 18 family.</text>
</comment>
<name>A0A137NWY6_CONC2</name>
<evidence type="ECO:0000256" key="2">
    <source>
        <dbReference type="ARBA" id="ARBA00022801"/>
    </source>
</evidence>
<keyword evidence="5 7" id="KW-0326">Glycosidase</keyword>
<organism evidence="10 11">
    <name type="scientific">Conidiobolus coronatus (strain ATCC 28846 / CBS 209.66 / NRRL 28638)</name>
    <name type="common">Delacroixia coronata</name>
    <dbReference type="NCBI Taxonomy" id="796925"/>
    <lineage>
        <taxon>Eukaryota</taxon>
        <taxon>Fungi</taxon>
        <taxon>Fungi incertae sedis</taxon>
        <taxon>Zoopagomycota</taxon>
        <taxon>Entomophthoromycotina</taxon>
        <taxon>Entomophthoromycetes</taxon>
        <taxon>Entomophthorales</taxon>
        <taxon>Ancylistaceae</taxon>
        <taxon>Conidiobolus</taxon>
    </lineage>
</organism>
<evidence type="ECO:0000256" key="7">
    <source>
        <dbReference type="RuleBase" id="RU000489"/>
    </source>
</evidence>
<dbReference type="OrthoDB" id="76388at2759"/>
<dbReference type="Gene3D" id="3.20.20.80">
    <property type="entry name" value="Glycosidases"/>
    <property type="match status" value="1"/>
</dbReference>
<proteinExistence type="inferred from homology"/>
<feature type="domain" description="GH18" evidence="9">
    <location>
        <begin position="1"/>
        <end position="349"/>
    </location>
</feature>
<dbReference type="STRING" id="796925.A0A137NWY6"/>
<dbReference type="InterPro" id="IPR001579">
    <property type="entry name" value="Glyco_hydro_18_chit_AS"/>
</dbReference>
<feature type="non-terminal residue" evidence="10">
    <location>
        <position position="349"/>
    </location>
</feature>
<evidence type="ECO:0000256" key="5">
    <source>
        <dbReference type="ARBA" id="ARBA00023295"/>
    </source>
</evidence>
<dbReference type="EMBL" id="KQ964650">
    <property type="protein sequence ID" value="KXN67237.1"/>
    <property type="molecule type" value="Genomic_DNA"/>
</dbReference>
<evidence type="ECO:0000256" key="1">
    <source>
        <dbReference type="ARBA" id="ARBA00000822"/>
    </source>
</evidence>
<dbReference type="Proteomes" id="UP000070444">
    <property type="component" value="Unassembled WGS sequence"/>
</dbReference>
<dbReference type="InterPro" id="IPR011583">
    <property type="entry name" value="Chitinase_II/V-like_cat"/>
</dbReference>
<keyword evidence="2 7" id="KW-0378">Hydrolase</keyword>
<dbReference type="PROSITE" id="PS51910">
    <property type="entry name" value="GH18_2"/>
    <property type="match status" value="1"/>
</dbReference>
<dbReference type="PANTHER" id="PTHR11177">
    <property type="entry name" value="CHITINASE"/>
    <property type="match status" value="1"/>
</dbReference>
<dbReference type="Gene3D" id="3.10.50.10">
    <property type="match status" value="1"/>
</dbReference>
<comment type="catalytic activity">
    <reaction evidence="1">
        <text>Random endo-hydrolysis of N-acetyl-beta-D-glucosaminide (1-&gt;4)-beta-linkages in chitin and chitodextrins.</text>
        <dbReference type="EC" id="3.2.1.14"/>
    </reaction>
</comment>
<feature type="non-terminal residue" evidence="10">
    <location>
        <position position="1"/>
    </location>
</feature>
<evidence type="ECO:0000256" key="4">
    <source>
        <dbReference type="ARBA" id="ARBA00023277"/>
    </source>
</evidence>
<dbReference type="OMA" id="CTHLVYN"/>
<dbReference type="SUPFAM" id="SSF51445">
    <property type="entry name" value="(Trans)glycosidases"/>
    <property type="match status" value="1"/>
</dbReference>
<dbReference type="PROSITE" id="PS01095">
    <property type="entry name" value="GH18_1"/>
    <property type="match status" value="1"/>
</dbReference>
<dbReference type="GO" id="GO:0008843">
    <property type="term" value="F:endochitinase activity"/>
    <property type="evidence" value="ECO:0007669"/>
    <property type="project" value="UniProtKB-EC"/>
</dbReference>
<evidence type="ECO:0000256" key="6">
    <source>
        <dbReference type="ARBA" id="ARBA00023326"/>
    </source>
</evidence>
<evidence type="ECO:0000256" key="8">
    <source>
        <dbReference type="RuleBase" id="RU004453"/>
    </source>
</evidence>
<dbReference type="GO" id="GO:0000272">
    <property type="term" value="P:polysaccharide catabolic process"/>
    <property type="evidence" value="ECO:0007669"/>
    <property type="project" value="UniProtKB-KW"/>
</dbReference>
<dbReference type="GO" id="GO:0006032">
    <property type="term" value="P:chitin catabolic process"/>
    <property type="evidence" value="ECO:0007669"/>
    <property type="project" value="UniProtKB-KW"/>
</dbReference>
<reference evidence="10 11" key="1">
    <citation type="journal article" date="2015" name="Genome Biol. Evol.">
        <title>Phylogenomic analyses indicate that early fungi evolved digesting cell walls of algal ancestors of land plants.</title>
        <authorList>
            <person name="Chang Y."/>
            <person name="Wang S."/>
            <person name="Sekimoto S."/>
            <person name="Aerts A.L."/>
            <person name="Choi C."/>
            <person name="Clum A."/>
            <person name="LaButti K.M."/>
            <person name="Lindquist E.A."/>
            <person name="Yee Ngan C."/>
            <person name="Ohm R.A."/>
            <person name="Salamov A.A."/>
            <person name="Grigoriev I.V."/>
            <person name="Spatafora J.W."/>
            <person name="Berbee M.L."/>
        </authorList>
    </citation>
    <scope>NUCLEOTIDE SEQUENCE [LARGE SCALE GENOMIC DNA]</scope>
    <source>
        <strain evidence="10 11">NRRL 28638</strain>
    </source>
</reference>
<accession>A0A137NWY6</accession>
<keyword evidence="6" id="KW-0624">Polysaccharide degradation</keyword>
<keyword evidence="3" id="KW-0146">Chitin degradation</keyword>
<sequence>KVIVGYFSDWTLADYPTSAVPYELLTHINYAFAIFDNKTWKPTIESPETLKDLVKKSKPTNTKVLISIGGWTGSKYFSPMAADEESRAAFIKNTVDFVKEYGIDGVDIDWEYPNRDGNEGNYKDPKDVENYKVVLKELKEALPKGTLITAAVRVQPFDGPNGILKDVSAFADLFDFINIMAYDINGPWEPKTGPLGPLENEAGKGPQFSVKSSTSDWNNAGIPKEKLVVGVPFYGYQLGVDEDMSQSDNQYATVTKDSLPSYGFDGLMKNKILSSPTEANESNGWVRKFDKVSKTPWLFNKESKTFISYDDPQSLKYKTDFVRCNGYKGAMIWALNNDYQSTLLKSLQN</sequence>
<dbReference type="GO" id="GO:0005576">
    <property type="term" value="C:extracellular region"/>
    <property type="evidence" value="ECO:0007669"/>
    <property type="project" value="TreeGrafter"/>
</dbReference>